<name>A0A915ILG0_ROMCU</name>
<dbReference type="WBParaSite" id="nRc.2.0.1.t14268-RA">
    <property type="protein sequence ID" value="nRc.2.0.1.t14268-RA"/>
    <property type="gene ID" value="nRc.2.0.1.g14268"/>
</dbReference>
<evidence type="ECO:0000313" key="2">
    <source>
        <dbReference type="WBParaSite" id="nRc.2.0.1.t14268-RA"/>
    </source>
</evidence>
<dbReference type="AlphaFoldDB" id="A0A915ILG0"/>
<accession>A0A915ILG0</accession>
<dbReference type="Proteomes" id="UP000887565">
    <property type="component" value="Unplaced"/>
</dbReference>
<reference evidence="2" key="1">
    <citation type="submission" date="2022-11" db="UniProtKB">
        <authorList>
            <consortium name="WormBaseParasite"/>
        </authorList>
    </citation>
    <scope>IDENTIFICATION</scope>
</reference>
<evidence type="ECO:0000313" key="1">
    <source>
        <dbReference type="Proteomes" id="UP000887565"/>
    </source>
</evidence>
<sequence>LRAQRGAHRRGEATVLLALRNDKSSPSLSVSRSFGSLGSLGMPGLYEIPADRMNSSVASRRAS</sequence>
<keyword evidence="1" id="KW-1185">Reference proteome</keyword>
<protein>
    <submittedName>
        <fullName evidence="2">Uncharacterized protein</fullName>
    </submittedName>
</protein>
<organism evidence="1 2">
    <name type="scientific">Romanomermis culicivorax</name>
    <name type="common">Nematode worm</name>
    <dbReference type="NCBI Taxonomy" id="13658"/>
    <lineage>
        <taxon>Eukaryota</taxon>
        <taxon>Metazoa</taxon>
        <taxon>Ecdysozoa</taxon>
        <taxon>Nematoda</taxon>
        <taxon>Enoplea</taxon>
        <taxon>Dorylaimia</taxon>
        <taxon>Mermithida</taxon>
        <taxon>Mermithoidea</taxon>
        <taxon>Mermithidae</taxon>
        <taxon>Romanomermis</taxon>
    </lineage>
</organism>
<proteinExistence type="predicted"/>